<evidence type="ECO:0000256" key="1">
    <source>
        <dbReference type="SAM" id="Phobius"/>
    </source>
</evidence>
<dbReference type="EMBL" id="MT142033">
    <property type="protein sequence ID" value="QJA73521.1"/>
    <property type="molecule type" value="Genomic_DNA"/>
</dbReference>
<keyword evidence="1" id="KW-0472">Membrane</keyword>
<evidence type="ECO:0000313" key="3">
    <source>
        <dbReference type="EMBL" id="QJA73521.1"/>
    </source>
</evidence>
<sequence>MVGYVIVGLMILGMLCVGFHPLYWSNFEWEPELFTQINPSWPILMILSSAVIVGIVVMVAMAIGYKDNYRRLR</sequence>
<gene>
    <name evidence="3" type="ORF">MM415A02328_0008</name>
    <name evidence="2" type="ORF">MM415B01222_0004</name>
</gene>
<accession>A0A6M3IRH8</accession>
<feature type="transmembrane region" description="Helical" evidence="1">
    <location>
        <begin position="5"/>
        <end position="23"/>
    </location>
</feature>
<feature type="transmembrane region" description="Helical" evidence="1">
    <location>
        <begin position="43"/>
        <end position="65"/>
    </location>
</feature>
<reference evidence="2" key="1">
    <citation type="submission" date="2020-03" db="EMBL/GenBank/DDBJ databases">
        <title>The deep terrestrial virosphere.</title>
        <authorList>
            <person name="Holmfeldt K."/>
            <person name="Nilsson E."/>
            <person name="Simone D."/>
            <person name="Lopez-Fernandez M."/>
            <person name="Wu X."/>
            <person name="de Brujin I."/>
            <person name="Lundin D."/>
            <person name="Andersson A."/>
            <person name="Bertilsson S."/>
            <person name="Dopson M."/>
        </authorList>
    </citation>
    <scope>NUCLEOTIDE SEQUENCE</scope>
    <source>
        <strain evidence="3">MM415A02328</strain>
        <strain evidence="2">MM415B01222</strain>
    </source>
</reference>
<dbReference type="EMBL" id="MT141387">
    <property type="protein sequence ID" value="QJA59858.1"/>
    <property type="molecule type" value="Genomic_DNA"/>
</dbReference>
<evidence type="ECO:0000313" key="2">
    <source>
        <dbReference type="EMBL" id="QJA59858.1"/>
    </source>
</evidence>
<name>A0A6M3IRH8_9ZZZZ</name>
<proteinExistence type="predicted"/>
<keyword evidence="1" id="KW-1133">Transmembrane helix</keyword>
<protein>
    <submittedName>
        <fullName evidence="2">Uncharacterized protein</fullName>
    </submittedName>
</protein>
<dbReference type="AlphaFoldDB" id="A0A6M3IRH8"/>
<keyword evidence="1" id="KW-0812">Transmembrane</keyword>
<organism evidence="2">
    <name type="scientific">viral metagenome</name>
    <dbReference type="NCBI Taxonomy" id="1070528"/>
    <lineage>
        <taxon>unclassified sequences</taxon>
        <taxon>metagenomes</taxon>
        <taxon>organismal metagenomes</taxon>
    </lineage>
</organism>